<dbReference type="PANTHER" id="PTHR42850">
    <property type="entry name" value="METALLOPHOSPHOESTERASE"/>
    <property type="match status" value="1"/>
</dbReference>
<protein>
    <recommendedName>
        <fullName evidence="2">Phosphoesterase</fullName>
        <ecNumber evidence="2">3.1.4.-</ecNumber>
    </recommendedName>
</protein>
<comment type="caution">
    <text evidence="4">The sequence shown here is derived from an EMBL/GenBank/DDBJ whole genome shotgun (WGS) entry which is preliminary data.</text>
</comment>
<dbReference type="EC" id="3.1.4.-" evidence="2"/>
<evidence type="ECO:0000259" key="3">
    <source>
        <dbReference type="Pfam" id="PF12850"/>
    </source>
</evidence>
<dbReference type="InterPro" id="IPR000979">
    <property type="entry name" value="Phosphodiesterase_MJ0936/Vps29"/>
</dbReference>
<dbReference type="SUPFAM" id="SSF56300">
    <property type="entry name" value="Metallo-dependent phosphatases"/>
    <property type="match status" value="1"/>
</dbReference>
<dbReference type="EMBL" id="BNJF01000001">
    <property type="protein sequence ID" value="GHO43400.1"/>
    <property type="molecule type" value="Genomic_DNA"/>
</dbReference>
<evidence type="ECO:0000256" key="2">
    <source>
        <dbReference type="RuleBase" id="RU362039"/>
    </source>
</evidence>
<dbReference type="GO" id="GO:0005737">
    <property type="term" value="C:cytoplasm"/>
    <property type="evidence" value="ECO:0007669"/>
    <property type="project" value="TreeGrafter"/>
</dbReference>
<keyword evidence="5" id="KW-1185">Reference proteome</keyword>
<proteinExistence type="inferred from homology"/>
<dbReference type="InterPro" id="IPR024654">
    <property type="entry name" value="Calcineurin-like_PHP_lpxH"/>
</dbReference>
<comment type="cofactor">
    <cofactor evidence="2">
        <name>a divalent metal cation</name>
        <dbReference type="ChEBI" id="CHEBI:60240"/>
    </cofactor>
</comment>
<name>A0A8J3MSJ6_9CHLR</name>
<dbReference type="RefSeq" id="WP_220192876.1">
    <property type="nucleotide sequence ID" value="NZ_BNJF01000001.1"/>
</dbReference>
<dbReference type="Proteomes" id="UP000612362">
    <property type="component" value="Unassembled WGS sequence"/>
</dbReference>
<dbReference type="GO" id="GO:0016791">
    <property type="term" value="F:phosphatase activity"/>
    <property type="evidence" value="ECO:0007669"/>
    <property type="project" value="TreeGrafter"/>
</dbReference>
<dbReference type="PIRSF" id="PIRSF000883">
    <property type="entry name" value="Pesterase_MJ0912"/>
    <property type="match status" value="1"/>
</dbReference>
<reference evidence="4" key="1">
    <citation type="submission" date="2020-10" db="EMBL/GenBank/DDBJ databases">
        <title>Taxonomic study of unclassified bacteria belonging to the class Ktedonobacteria.</title>
        <authorList>
            <person name="Yabe S."/>
            <person name="Wang C.M."/>
            <person name="Zheng Y."/>
            <person name="Sakai Y."/>
            <person name="Cavaletti L."/>
            <person name="Monciardini P."/>
            <person name="Donadio S."/>
        </authorList>
    </citation>
    <scope>NUCLEOTIDE SEQUENCE</scope>
    <source>
        <strain evidence="4">SOSP1-1</strain>
    </source>
</reference>
<gene>
    <name evidence="4" type="ORF">KSX_15630</name>
</gene>
<evidence type="ECO:0000313" key="5">
    <source>
        <dbReference type="Proteomes" id="UP000612362"/>
    </source>
</evidence>
<dbReference type="InterPro" id="IPR011152">
    <property type="entry name" value="Pesterase_MJ0912"/>
</dbReference>
<evidence type="ECO:0000256" key="1">
    <source>
        <dbReference type="ARBA" id="ARBA00008950"/>
    </source>
</evidence>
<organism evidence="4 5">
    <name type="scientific">Ktedonospora formicarum</name>
    <dbReference type="NCBI Taxonomy" id="2778364"/>
    <lineage>
        <taxon>Bacteria</taxon>
        <taxon>Bacillati</taxon>
        <taxon>Chloroflexota</taxon>
        <taxon>Ktedonobacteria</taxon>
        <taxon>Ktedonobacterales</taxon>
        <taxon>Ktedonobacteraceae</taxon>
        <taxon>Ktedonospora</taxon>
    </lineage>
</organism>
<dbReference type="InterPro" id="IPR029052">
    <property type="entry name" value="Metallo-depent_PP-like"/>
</dbReference>
<dbReference type="NCBIfam" id="TIGR00040">
    <property type="entry name" value="yfcE"/>
    <property type="match status" value="1"/>
</dbReference>
<accession>A0A8J3MSJ6</accession>
<dbReference type="Pfam" id="PF12850">
    <property type="entry name" value="Metallophos_2"/>
    <property type="match status" value="1"/>
</dbReference>
<dbReference type="GO" id="GO:0046872">
    <property type="term" value="F:metal ion binding"/>
    <property type="evidence" value="ECO:0007669"/>
    <property type="project" value="UniProtKB-KW"/>
</dbReference>
<dbReference type="PANTHER" id="PTHR42850:SF2">
    <property type="entry name" value="BLL5683 PROTEIN"/>
    <property type="match status" value="1"/>
</dbReference>
<keyword evidence="2" id="KW-0479">Metal-binding</keyword>
<feature type="domain" description="Calcineurin-like phosphoesterase" evidence="3">
    <location>
        <begin position="1"/>
        <end position="194"/>
    </location>
</feature>
<dbReference type="Gene3D" id="3.60.21.10">
    <property type="match status" value="1"/>
</dbReference>
<dbReference type="AlphaFoldDB" id="A0A8J3MSJ6"/>
<comment type="similarity">
    <text evidence="1 2">Belongs to the metallophosphoesterase superfamily. YfcE family.</text>
</comment>
<sequence>MRIAIISDIHGNEIALEEVLKDLQKQPGIDQIVIAGDLCLNGPRPKEVLELIQSLHCPVIQGNVDQEVVDDNGASGPKKRSIIEWTREQIGTAGIDYLARLPFSHRVTNPEGSDVLVVHANPQDMEQALFPTAEDQELEQLLGNIDDSIGALAFGHIHIPYIRQWRHLLLFDVGSCGLPRDEDTRASYGILTWNQAAWEGEIRRIEYPLNKVLKQFKKSSLPYSDKRAKILSNARY</sequence>
<dbReference type="InterPro" id="IPR050126">
    <property type="entry name" value="Ap4A_hydrolase"/>
</dbReference>
<evidence type="ECO:0000313" key="4">
    <source>
        <dbReference type="EMBL" id="GHO43400.1"/>
    </source>
</evidence>